<dbReference type="Xenbase" id="XB-GENE-29083147">
    <property type="gene designation" value="LOC100496372"/>
</dbReference>
<dbReference type="OMA" id="RLYEVCG"/>
<dbReference type="GeneTree" id="ENSGT00610000086460"/>
<sequence>MWNTRSLLCGFLCIVAFMRTTESKAVDFHPDSSKNITESLTEIIKSVTSHQDEIANLERTRINLLVLLAQELLGVLKEYQDKSYLELVSVSNCSLPLVPRNGGLVCVYLGSVYYCKPMCNQGFDFSFLRRSRLYEECGKHTDFAWTSQYIFGRRLAECIESKVAVSGAPTAYFNKDRCQNITSSATAEQEYIKTFLQELNEKQIDKEHKDAFDFVACGN</sequence>
<evidence type="ECO:0000313" key="4">
    <source>
        <dbReference type="RefSeq" id="XP_031762273.1"/>
    </source>
</evidence>
<dbReference type="RefSeq" id="XP_031762273.1">
    <property type="nucleotide sequence ID" value="XM_031906413.1"/>
</dbReference>
<protein>
    <submittedName>
        <fullName evidence="2">Uncharacterized LOC100496372</fullName>
    </submittedName>
    <submittedName>
        <fullName evidence="4">Uncharacterized protein LOC100496372</fullName>
    </submittedName>
</protein>
<dbReference type="Proteomes" id="UP000008143">
    <property type="component" value="Chromosome 7"/>
</dbReference>
<dbReference type="Ensembl" id="ENSXETT00000121229">
    <property type="protein sequence ID" value="ENSXETP00000105823"/>
    <property type="gene ID" value="ENSXETG00000048688"/>
</dbReference>
<name>A0A803JD62_XENTR</name>
<keyword evidence="3" id="KW-1185">Reference proteome</keyword>
<dbReference type="GeneID" id="100496372"/>
<dbReference type="KEGG" id="xtr:100496372"/>
<feature type="signal peptide" evidence="1">
    <location>
        <begin position="1"/>
        <end position="23"/>
    </location>
</feature>
<dbReference type="OrthoDB" id="9948000at2759"/>
<reference evidence="2" key="2">
    <citation type="submission" date="2021-03" db="UniProtKB">
        <authorList>
            <consortium name="Ensembl"/>
        </authorList>
    </citation>
    <scope>IDENTIFICATION</scope>
</reference>
<dbReference type="AGR" id="Xenbase:XB-GENE-29083147"/>
<evidence type="ECO:0000313" key="2">
    <source>
        <dbReference type="Ensembl" id="ENSXETP00000105823"/>
    </source>
</evidence>
<feature type="chain" id="PRO_5044662832" evidence="1">
    <location>
        <begin position="24"/>
        <end position="219"/>
    </location>
</feature>
<evidence type="ECO:0000313" key="5">
    <source>
        <dbReference type="Xenbase" id="XB-GENE-29083147"/>
    </source>
</evidence>
<dbReference type="AlphaFoldDB" id="A0A803JD62"/>
<evidence type="ECO:0000313" key="3">
    <source>
        <dbReference type="Proteomes" id="UP000008143"/>
    </source>
</evidence>
<reference evidence="2" key="1">
    <citation type="journal article" date="2010" name="Science">
        <title>The genome of the Western clawed frog Xenopus tropicalis.</title>
        <authorList>
            <person name="Hellsten U."/>
            <person name="Harland R.M."/>
            <person name="Gilchrist M.J."/>
            <person name="Hendrix D."/>
            <person name="Jurka J."/>
            <person name="Kapitonov V."/>
            <person name="Ovcharenko I."/>
            <person name="Putnam N.H."/>
            <person name="Shu S."/>
            <person name="Taher L."/>
            <person name="Blitz I.L."/>
            <person name="Blumberg B."/>
            <person name="Dichmann D.S."/>
            <person name="Dubchak I."/>
            <person name="Amaya E."/>
            <person name="Detter J.C."/>
            <person name="Fletcher R."/>
            <person name="Gerhard D.S."/>
            <person name="Goodstein D."/>
            <person name="Graves T."/>
            <person name="Grigoriev I.V."/>
            <person name="Grimwood J."/>
            <person name="Kawashima T."/>
            <person name="Lindquist E."/>
            <person name="Lucas S.M."/>
            <person name="Mead P.E."/>
            <person name="Mitros T."/>
            <person name="Ogino H."/>
            <person name="Ohta Y."/>
            <person name="Poliakov A.V."/>
            <person name="Pollet N."/>
            <person name="Robert J."/>
            <person name="Salamov A."/>
            <person name="Sater A.K."/>
            <person name="Schmutz J."/>
            <person name="Terry A."/>
            <person name="Vize P.D."/>
            <person name="Warren W.C."/>
            <person name="Wells D."/>
            <person name="Wills A."/>
            <person name="Wilson R.K."/>
            <person name="Zimmerman L.B."/>
            <person name="Zorn A.M."/>
            <person name="Grainger R."/>
            <person name="Grammer T."/>
            <person name="Khokha M.K."/>
            <person name="Richardson P.M."/>
            <person name="Rokhsar D.S."/>
        </authorList>
    </citation>
    <scope>NUCLEOTIDE SEQUENCE [LARGE SCALE GENOMIC DNA]</scope>
    <source>
        <strain evidence="2">Nigerian</strain>
    </source>
</reference>
<reference evidence="4" key="3">
    <citation type="submission" date="2025-04" db="UniProtKB">
        <authorList>
            <consortium name="RefSeq"/>
        </authorList>
    </citation>
    <scope>IDENTIFICATION</scope>
    <source>
        <strain evidence="4">Nigerian</strain>
        <tissue evidence="4">Liver and blood</tissue>
    </source>
</reference>
<evidence type="ECO:0000256" key="1">
    <source>
        <dbReference type="SAM" id="SignalP"/>
    </source>
</evidence>
<keyword evidence="1" id="KW-0732">Signal</keyword>
<gene>
    <name evidence="2 4 5" type="primary">LOC100496372</name>
</gene>
<organism evidence="2">
    <name type="scientific">Xenopus tropicalis</name>
    <name type="common">Western clawed frog</name>
    <name type="synonym">Silurana tropicalis</name>
    <dbReference type="NCBI Taxonomy" id="8364"/>
    <lineage>
        <taxon>Eukaryota</taxon>
        <taxon>Metazoa</taxon>
        <taxon>Chordata</taxon>
        <taxon>Craniata</taxon>
        <taxon>Vertebrata</taxon>
        <taxon>Euteleostomi</taxon>
        <taxon>Amphibia</taxon>
        <taxon>Batrachia</taxon>
        <taxon>Anura</taxon>
        <taxon>Pipoidea</taxon>
        <taxon>Pipidae</taxon>
        <taxon>Xenopodinae</taxon>
        <taxon>Xenopus</taxon>
        <taxon>Silurana</taxon>
    </lineage>
</organism>
<proteinExistence type="predicted"/>
<accession>A0A803JD62</accession>